<dbReference type="EMBL" id="LOBU02000012">
    <property type="protein sequence ID" value="OKA07975.1"/>
    <property type="molecule type" value="Genomic_DNA"/>
</dbReference>
<accession>A0A154MS37</accession>
<reference evidence="2 4" key="1">
    <citation type="submission" date="2015-12" db="EMBL/GenBank/DDBJ databases">
        <title>Amycolatopsis regifaucium genome sequencing and assembly.</title>
        <authorList>
            <person name="Mayilraj S."/>
        </authorList>
    </citation>
    <scope>NUCLEOTIDE SEQUENCE [LARGE SCALE GENOMIC DNA]</scope>
    <source>
        <strain evidence="2 4">GY080</strain>
    </source>
</reference>
<keyword evidence="5" id="KW-1185">Reference proteome</keyword>
<comment type="caution">
    <text evidence="2">The sequence shown here is derived from an EMBL/GenBank/DDBJ whole genome shotgun (WGS) entry which is preliminary data.</text>
</comment>
<evidence type="ECO:0000313" key="4">
    <source>
        <dbReference type="Proteomes" id="UP000076321"/>
    </source>
</evidence>
<dbReference type="Proteomes" id="UP000186883">
    <property type="component" value="Unassembled WGS sequence"/>
</dbReference>
<protein>
    <submittedName>
        <fullName evidence="2">Uncharacterized protein</fullName>
    </submittedName>
</protein>
<keyword evidence="1" id="KW-0472">Membrane</keyword>
<dbReference type="Proteomes" id="UP000076321">
    <property type="component" value="Unassembled WGS sequence"/>
</dbReference>
<keyword evidence="1" id="KW-0812">Transmembrane</keyword>
<dbReference type="EMBL" id="LQCI01000003">
    <property type="protein sequence ID" value="KZB87144.1"/>
    <property type="molecule type" value="Genomic_DNA"/>
</dbReference>
<sequence>MAGAAFAAYGSTLPWRGFLLWFLRLAFLGLPLCLLSRLPLLRTFGKLPYLVQIDRLARAAFAADGGSRLGLLSGSENKEH</sequence>
<evidence type="ECO:0000256" key="1">
    <source>
        <dbReference type="SAM" id="Phobius"/>
    </source>
</evidence>
<organism evidence="2 4">
    <name type="scientific">Amycolatopsis regifaucium</name>
    <dbReference type="NCBI Taxonomy" id="546365"/>
    <lineage>
        <taxon>Bacteria</taxon>
        <taxon>Bacillati</taxon>
        <taxon>Actinomycetota</taxon>
        <taxon>Actinomycetes</taxon>
        <taxon>Pseudonocardiales</taxon>
        <taxon>Pseudonocardiaceae</taxon>
        <taxon>Amycolatopsis</taxon>
    </lineage>
</organism>
<evidence type="ECO:0000313" key="2">
    <source>
        <dbReference type="EMBL" id="KZB87144.1"/>
    </source>
</evidence>
<name>A0A154MS37_9PSEU</name>
<reference evidence="3 5" key="2">
    <citation type="submission" date="2016-11" db="EMBL/GenBank/DDBJ databases">
        <title>Genome sequencing of Amycolatopsis regifaucium.</title>
        <authorList>
            <person name="Mayilraj S."/>
            <person name="Kaur N."/>
        </authorList>
    </citation>
    <scope>NUCLEOTIDE SEQUENCE [LARGE SCALE GENOMIC DNA]</scope>
    <source>
        <strain evidence="3 5">GY080</strain>
    </source>
</reference>
<keyword evidence="1" id="KW-1133">Transmembrane helix</keyword>
<proteinExistence type="predicted"/>
<gene>
    <name evidence="3" type="ORF">ATP06_0211705</name>
    <name evidence="2" type="ORF">AVL48_20940</name>
</gene>
<dbReference type="AlphaFoldDB" id="A0A154MS37"/>
<evidence type="ECO:0000313" key="5">
    <source>
        <dbReference type="Proteomes" id="UP000186883"/>
    </source>
</evidence>
<evidence type="ECO:0000313" key="3">
    <source>
        <dbReference type="EMBL" id="OKA07975.1"/>
    </source>
</evidence>
<feature type="transmembrane region" description="Helical" evidence="1">
    <location>
        <begin position="18"/>
        <end position="40"/>
    </location>
</feature>